<name>A0A6S7J410_PARCT</name>
<keyword evidence="9" id="KW-1185">Reference proteome</keyword>
<evidence type="ECO:0000256" key="6">
    <source>
        <dbReference type="ARBA" id="ARBA00023172"/>
    </source>
</evidence>
<evidence type="ECO:0000256" key="3">
    <source>
        <dbReference type="ARBA" id="ARBA00023015"/>
    </source>
</evidence>
<comment type="caution">
    <text evidence="8">The sequence shown here is derived from an EMBL/GenBank/DDBJ whole genome shotgun (WGS) entry which is preliminary data.</text>
</comment>
<dbReference type="InterPro" id="IPR011010">
    <property type="entry name" value="DNA_brk_join_enz"/>
</dbReference>
<evidence type="ECO:0000256" key="7">
    <source>
        <dbReference type="ARBA" id="ARBA00023242"/>
    </source>
</evidence>
<dbReference type="GO" id="GO:0006310">
    <property type="term" value="P:DNA recombination"/>
    <property type="evidence" value="ECO:0007669"/>
    <property type="project" value="UniProtKB-KW"/>
</dbReference>
<dbReference type="InterPro" id="IPR013762">
    <property type="entry name" value="Integrase-like_cat_sf"/>
</dbReference>
<dbReference type="Pfam" id="PF00589">
    <property type="entry name" value="Phage_integrase"/>
    <property type="match status" value="1"/>
</dbReference>
<dbReference type="GO" id="GO:0015074">
    <property type="term" value="P:DNA integration"/>
    <property type="evidence" value="ECO:0007669"/>
    <property type="project" value="InterPro"/>
</dbReference>
<comment type="similarity">
    <text evidence="2">Belongs to the plant homeotic and developmental regulators ALOG protein family.</text>
</comment>
<keyword evidence="3" id="KW-0805">Transcription regulation</keyword>
<dbReference type="OrthoDB" id="5988562at2759"/>
<sequence>MANSQLIRRPCFCPRDPTKSELVSRVWKPALPCSRCGHLNDSDAIFCQACGAAQTRRVSLTPRLHYAFADIDQRLNHFRATFGAKPYERQKTRLELRMSSFLAAINPPRTIASCTGEGVVKFLISLDTGGKTVVHRRSCLRISCTCPSRLAAGTVKSHVGKLRAIFTSLGRINHENPASHPEQDVSQHGEFFSFFRAIAGAYACHMPSLLVRVLLGLLPQHANRSSPGLHFSVAAGQRSVSDQPFAGSAVNNRLRTHLFAVGIHSGETPHCFRTGIATTLRVLGFSVDEIAEYVGWRSIETARHYARPAALAKRVAVFSCVVAAVRDLAKDGSVVA</sequence>
<dbReference type="PROSITE" id="PS51697">
    <property type="entry name" value="ALOG"/>
    <property type="match status" value="1"/>
</dbReference>
<dbReference type="Gene3D" id="1.10.443.10">
    <property type="entry name" value="Intergrase catalytic core"/>
    <property type="match status" value="1"/>
</dbReference>
<evidence type="ECO:0000256" key="1">
    <source>
        <dbReference type="ARBA" id="ARBA00004123"/>
    </source>
</evidence>
<keyword evidence="4" id="KW-0238">DNA-binding</keyword>
<dbReference type="PANTHER" id="PTHR31165:SF2">
    <property type="entry name" value="ALOG DOMAIN-CONTAINING PROTEIN"/>
    <property type="match status" value="1"/>
</dbReference>
<evidence type="ECO:0000256" key="5">
    <source>
        <dbReference type="ARBA" id="ARBA00023163"/>
    </source>
</evidence>
<evidence type="ECO:0000313" key="8">
    <source>
        <dbReference type="EMBL" id="CAB4026586.1"/>
    </source>
</evidence>
<dbReference type="EMBL" id="CACRXK020014286">
    <property type="protein sequence ID" value="CAB4026586.1"/>
    <property type="molecule type" value="Genomic_DNA"/>
</dbReference>
<accession>A0A6S7J410</accession>
<keyword evidence="6" id="KW-0233">DNA recombination</keyword>
<comment type="subcellular location">
    <subcellularLocation>
        <location evidence="1">Nucleus</location>
    </subcellularLocation>
</comment>
<dbReference type="GO" id="GO:0009299">
    <property type="term" value="P:mRNA transcription"/>
    <property type="evidence" value="ECO:0007669"/>
    <property type="project" value="TreeGrafter"/>
</dbReference>
<proteinExistence type="inferred from homology"/>
<protein>
    <submittedName>
        <fullName evidence="8">LIGHT-DEPENDENT SHORT HYPOCOTYLS 6</fullName>
    </submittedName>
</protein>
<gene>
    <name evidence="8" type="ORF">PACLA_8A029981</name>
</gene>
<dbReference type="AlphaFoldDB" id="A0A6S7J410"/>
<evidence type="ECO:0000256" key="4">
    <source>
        <dbReference type="ARBA" id="ARBA00023125"/>
    </source>
</evidence>
<dbReference type="Proteomes" id="UP001152795">
    <property type="component" value="Unassembled WGS sequence"/>
</dbReference>
<dbReference type="GO" id="GO:0003677">
    <property type="term" value="F:DNA binding"/>
    <property type="evidence" value="ECO:0007669"/>
    <property type="project" value="UniProtKB-KW"/>
</dbReference>
<dbReference type="InterPro" id="IPR006936">
    <property type="entry name" value="ALOG_dom"/>
</dbReference>
<dbReference type="GO" id="GO:0005634">
    <property type="term" value="C:nucleus"/>
    <property type="evidence" value="ECO:0007669"/>
    <property type="project" value="UniProtKB-SubCell"/>
</dbReference>
<dbReference type="SUPFAM" id="SSF56349">
    <property type="entry name" value="DNA breaking-rejoining enzymes"/>
    <property type="match status" value="1"/>
</dbReference>
<keyword evidence="7" id="KW-0539">Nucleus</keyword>
<dbReference type="InterPro" id="IPR002104">
    <property type="entry name" value="Integrase_catalytic"/>
</dbReference>
<dbReference type="Pfam" id="PF04852">
    <property type="entry name" value="ALOG_dom"/>
    <property type="match status" value="1"/>
</dbReference>
<reference evidence="8" key="1">
    <citation type="submission" date="2020-04" db="EMBL/GenBank/DDBJ databases">
        <authorList>
            <person name="Alioto T."/>
            <person name="Alioto T."/>
            <person name="Gomez Garrido J."/>
        </authorList>
    </citation>
    <scope>NUCLEOTIDE SEQUENCE</scope>
    <source>
        <strain evidence="8">A484AB</strain>
    </source>
</reference>
<keyword evidence="5" id="KW-0804">Transcription</keyword>
<dbReference type="InterPro" id="IPR040222">
    <property type="entry name" value="ALOG"/>
</dbReference>
<dbReference type="PANTHER" id="PTHR31165">
    <property type="entry name" value="PROTEIN G1-LIKE2"/>
    <property type="match status" value="1"/>
</dbReference>
<organism evidence="8 9">
    <name type="scientific">Paramuricea clavata</name>
    <name type="common">Red gorgonian</name>
    <name type="synonym">Violescent sea-whip</name>
    <dbReference type="NCBI Taxonomy" id="317549"/>
    <lineage>
        <taxon>Eukaryota</taxon>
        <taxon>Metazoa</taxon>
        <taxon>Cnidaria</taxon>
        <taxon>Anthozoa</taxon>
        <taxon>Octocorallia</taxon>
        <taxon>Malacalcyonacea</taxon>
        <taxon>Plexauridae</taxon>
        <taxon>Paramuricea</taxon>
    </lineage>
</organism>
<evidence type="ECO:0000313" key="9">
    <source>
        <dbReference type="Proteomes" id="UP001152795"/>
    </source>
</evidence>
<evidence type="ECO:0000256" key="2">
    <source>
        <dbReference type="ARBA" id="ARBA00010308"/>
    </source>
</evidence>